<dbReference type="InterPro" id="IPR011765">
    <property type="entry name" value="Pept_M16_N"/>
</dbReference>
<evidence type="ECO:0000313" key="6">
    <source>
        <dbReference type="Proteomes" id="UP001318040"/>
    </source>
</evidence>
<dbReference type="FunFam" id="3.30.830.10:FF:000021">
    <property type="entry name" value="Cytochrome b-c1 complex subunit 2"/>
    <property type="match status" value="1"/>
</dbReference>
<reference evidence="7" key="1">
    <citation type="submission" date="2025-08" db="UniProtKB">
        <authorList>
            <consortium name="RefSeq"/>
        </authorList>
    </citation>
    <scope>IDENTIFICATION</scope>
    <source>
        <tissue evidence="7">Sperm</tissue>
    </source>
</reference>
<dbReference type="FunFam" id="3.30.830.10:FF:000039">
    <property type="entry name" value="Ubiquinol-cytochrome c reductase core subunit 2"/>
    <property type="match status" value="1"/>
</dbReference>
<dbReference type="GO" id="GO:0005739">
    <property type="term" value="C:mitochondrion"/>
    <property type="evidence" value="ECO:0007669"/>
    <property type="project" value="UniProtKB-SubCell"/>
</dbReference>
<dbReference type="InterPro" id="IPR007863">
    <property type="entry name" value="Peptidase_M16_C"/>
</dbReference>
<dbReference type="InterPro" id="IPR050361">
    <property type="entry name" value="MPP/UQCRC_Complex"/>
</dbReference>
<dbReference type="Pfam" id="PF00675">
    <property type="entry name" value="Peptidase_M16"/>
    <property type="match status" value="1"/>
</dbReference>
<dbReference type="Proteomes" id="UP001318040">
    <property type="component" value="Chromosome 58"/>
</dbReference>
<evidence type="ECO:0000256" key="1">
    <source>
        <dbReference type="ARBA" id="ARBA00004173"/>
    </source>
</evidence>
<evidence type="ECO:0000313" key="7">
    <source>
        <dbReference type="RefSeq" id="XP_032831963.1"/>
    </source>
</evidence>
<dbReference type="CTD" id="7385"/>
<feature type="domain" description="Peptidase M16 C-terminal" evidence="5">
    <location>
        <begin position="208"/>
        <end position="387"/>
    </location>
</feature>
<protein>
    <submittedName>
        <fullName evidence="7">Cytochrome b-c1 complex subunit 2, mitochondrial</fullName>
    </submittedName>
</protein>
<proteinExistence type="predicted"/>
<keyword evidence="2" id="KW-0809">Transit peptide</keyword>
<comment type="subcellular location">
    <subcellularLocation>
        <location evidence="1">Mitochondrion</location>
    </subcellularLocation>
</comment>
<name>A0AAJ7UBW8_PETMA</name>
<keyword evidence="6" id="KW-1185">Reference proteome</keyword>
<evidence type="ECO:0000259" key="5">
    <source>
        <dbReference type="Pfam" id="PF05193"/>
    </source>
</evidence>
<dbReference type="AlphaFoldDB" id="A0AAJ7UBW8"/>
<evidence type="ECO:0000256" key="2">
    <source>
        <dbReference type="ARBA" id="ARBA00022946"/>
    </source>
</evidence>
<dbReference type="Pfam" id="PF05193">
    <property type="entry name" value="Peptidase_M16_C"/>
    <property type="match status" value="1"/>
</dbReference>
<sequence>MAALRRSALALGPQLGRRQYSALASPLSQPLKSAKESHAPLPPQDVQVSKLSSGLVVASLEDYSPVSKVALLVRAGSRYETSDNLGITHCLRTYANLTTKGASTFRITRAFEELGANFNVLTTREHIMYVLDCQRDHVDNLMELLVNVTLAQEFRPWELQDAAPRLKLEKALALLNPTVGVMENLHAAAFKNTLANSLYCPDFMIGAFSQDMLHDYVQHHYTSARMALVGVGVEHKLLKQLAEQFLNVRGGIGSSSVKATYVGGNVRVHGSGELTHAAVASEGAPWGTPEARALSLLQHVLGAGPCIKRGTDAVAGKIGGAIAKVVGHPFAASAFNSSYRDSGLFGIYAVCNSGEVDKVLQAAVGKVKAIAEGNLSAGEFQRAQNQLKASLLMGLEGREALVDELSTQVLETSSYTALPSVLQAIDAVKSADVIAAAKKFVTGKKTVAANGNLRSTPFADEL</sequence>
<accession>A0AAJ7UBW8</accession>
<dbReference type="SUPFAM" id="SSF63411">
    <property type="entry name" value="LuxS/MPP-like metallohydrolase"/>
    <property type="match status" value="2"/>
</dbReference>
<dbReference type="RefSeq" id="XP_032831963.1">
    <property type="nucleotide sequence ID" value="XM_032976072.1"/>
</dbReference>
<dbReference type="PANTHER" id="PTHR11851">
    <property type="entry name" value="METALLOPROTEASE"/>
    <property type="match status" value="1"/>
</dbReference>
<keyword evidence="3" id="KW-0496">Mitochondrion</keyword>
<dbReference type="PANTHER" id="PTHR11851:SF226">
    <property type="entry name" value="CYTOCHROME B-C1 COMPLEX SUBUNIT 2, MITOCHONDRIAL"/>
    <property type="match status" value="1"/>
</dbReference>
<dbReference type="KEGG" id="pmrn:116955098"/>
<gene>
    <name evidence="7" type="primary">LOC116955098</name>
</gene>
<feature type="domain" description="Peptidase M16 N-terminal" evidence="4">
    <location>
        <begin position="56"/>
        <end position="202"/>
    </location>
</feature>
<dbReference type="Gene3D" id="3.30.830.10">
    <property type="entry name" value="Metalloenzyme, LuxS/M16 peptidase-like"/>
    <property type="match status" value="2"/>
</dbReference>
<organism evidence="6 7">
    <name type="scientific">Petromyzon marinus</name>
    <name type="common">Sea lamprey</name>
    <dbReference type="NCBI Taxonomy" id="7757"/>
    <lineage>
        <taxon>Eukaryota</taxon>
        <taxon>Metazoa</taxon>
        <taxon>Chordata</taxon>
        <taxon>Craniata</taxon>
        <taxon>Vertebrata</taxon>
        <taxon>Cyclostomata</taxon>
        <taxon>Hyperoartia</taxon>
        <taxon>Petromyzontiformes</taxon>
        <taxon>Petromyzontidae</taxon>
        <taxon>Petromyzon</taxon>
    </lineage>
</organism>
<evidence type="ECO:0000256" key="3">
    <source>
        <dbReference type="ARBA" id="ARBA00023128"/>
    </source>
</evidence>
<dbReference type="InterPro" id="IPR011249">
    <property type="entry name" value="Metalloenz_LuxS/M16"/>
</dbReference>
<dbReference type="GO" id="GO:0016020">
    <property type="term" value="C:membrane"/>
    <property type="evidence" value="ECO:0007669"/>
    <property type="project" value="UniProtKB-ARBA"/>
</dbReference>
<evidence type="ECO:0000259" key="4">
    <source>
        <dbReference type="Pfam" id="PF00675"/>
    </source>
</evidence>
<dbReference type="GO" id="GO:0046872">
    <property type="term" value="F:metal ion binding"/>
    <property type="evidence" value="ECO:0007669"/>
    <property type="project" value="InterPro"/>
</dbReference>